<keyword evidence="11" id="KW-0229">DNA integration</keyword>
<evidence type="ECO:0000256" key="2">
    <source>
        <dbReference type="ARBA" id="ARBA00022612"/>
    </source>
</evidence>
<feature type="compositionally biased region" description="Acidic residues" evidence="17">
    <location>
        <begin position="734"/>
        <end position="743"/>
    </location>
</feature>
<keyword evidence="9" id="KW-0067">ATP-binding</keyword>
<keyword evidence="14" id="KW-0917">Virion maturation</keyword>
<feature type="compositionally biased region" description="Basic residues" evidence="17">
    <location>
        <begin position="765"/>
        <end position="778"/>
    </location>
</feature>
<evidence type="ECO:0000313" key="21">
    <source>
        <dbReference type="Proteomes" id="UP000299102"/>
    </source>
</evidence>
<evidence type="ECO:0000256" key="11">
    <source>
        <dbReference type="ARBA" id="ARBA00022908"/>
    </source>
</evidence>
<comment type="caution">
    <text evidence="20">The sequence shown here is derived from an EMBL/GenBank/DDBJ whole genome shotgun (WGS) entry which is preliminary data.</text>
</comment>
<evidence type="ECO:0000256" key="13">
    <source>
        <dbReference type="ARBA" id="ARBA00022932"/>
    </source>
</evidence>
<sequence length="778" mass="89021">MRELPTIVTRANWLCRSIIGGSIQPLRQRVYRNRGIINKNDLWEYVNGDKLIPAVEDNQKSIDARNAWIKTDRKAKSEVILAISSTELQHVRGCNTSREVWQKLASVYASKGPARKALLLKQLMLHKMSEGGDVRDHVNKFSDIVDRLGAMDIQVNKDLLSIMLLFSLPDSYEGFKCAIESRDELLEVEALKVKILEKSEVGSNSVVELAGSVRTENQKSYKYEFNGYCFKCGKQGHKSPECPTQSKPNKPNFRRNGPDKQNKQYRQEKQCAQADDDTFAVYNTEFASIIPSSRPWILDSGCTTHLCGDKQLFKSFNEETNGRINLASQASSEIKGKGTVNLLVSNGKQLRSVGFSNTLFVPDLRSNLVSVAKITNKDCEVLFRKDSAMIMDSTGNIKFVAERRGDLYYLQEGNEEADIVEDKTNSEFLMWHCRMGHLNANDLVRVINQNTTTSERQSEETLEIVHTDIVGPFKTQSVNGARYFITFIDDRSRWCEVYFLKQKSGALEAFKMYQTQAERVTGKKIKYLQSDNGKEYCNAEMDNFLRNQGIQRRLSVVRTPQQNGVAERFNRTIVEMARCLLLQSSLSDMFWADAVATACHLRNRCPSRSINGDTPYQRWFNRDKMSLNYLRAFGSTVYVLDKNPAKGKLSDRSMKGIFVGYPRETKGYRIWLSESRKFIVARDVKFIEDNVTTILKNQKIEQLIINDYENENKPWVELITGFGNNNEIEAQAEIPEDLEDNEENEKSSGVQSSIHETQEESQEKKLKKKTRTWKTKIN</sequence>
<dbReference type="GO" id="GO:0006508">
    <property type="term" value="P:proteolysis"/>
    <property type="evidence" value="ECO:0007669"/>
    <property type="project" value="UniProtKB-KW"/>
</dbReference>
<dbReference type="PANTHER" id="PTHR42648">
    <property type="entry name" value="TRANSPOSASE, PUTATIVE-RELATED"/>
    <property type="match status" value="1"/>
</dbReference>
<evidence type="ECO:0000259" key="18">
    <source>
        <dbReference type="PROSITE" id="PS50158"/>
    </source>
</evidence>
<evidence type="ECO:0000256" key="4">
    <source>
        <dbReference type="ARBA" id="ARBA00022722"/>
    </source>
</evidence>
<dbReference type="SMART" id="SM00343">
    <property type="entry name" value="ZnF_C2HC"/>
    <property type="match status" value="1"/>
</dbReference>
<evidence type="ECO:0000256" key="8">
    <source>
        <dbReference type="ARBA" id="ARBA00022801"/>
    </source>
</evidence>
<dbReference type="Pfam" id="PF00665">
    <property type="entry name" value="rve"/>
    <property type="match status" value="1"/>
</dbReference>
<feature type="region of interest" description="Disordered" evidence="17">
    <location>
        <begin position="732"/>
        <end position="778"/>
    </location>
</feature>
<dbReference type="GO" id="GO:0003676">
    <property type="term" value="F:nucleic acid binding"/>
    <property type="evidence" value="ECO:0007669"/>
    <property type="project" value="InterPro"/>
</dbReference>
<feature type="compositionally biased region" description="Basic and acidic residues" evidence="17">
    <location>
        <begin position="256"/>
        <end position="267"/>
    </location>
</feature>
<feature type="domain" description="Integrase catalytic" evidence="19">
    <location>
        <begin position="456"/>
        <end position="623"/>
    </location>
</feature>
<dbReference type="InterPro" id="IPR036397">
    <property type="entry name" value="RNaseH_sf"/>
</dbReference>
<keyword evidence="16" id="KW-0863">Zinc-finger</keyword>
<dbReference type="InterPro" id="IPR036875">
    <property type="entry name" value="Znf_CCHC_sf"/>
</dbReference>
<dbReference type="STRING" id="151549.A0A4C1YKI8"/>
<dbReference type="InterPro" id="IPR039537">
    <property type="entry name" value="Retrotran_Ty1/copia-like"/>
</dbReference>
<name>A0A4C1YKI8_EUMVA</name>
<keyword evidence="21" id="KW-1185">Reference proteome</keyword>
<dbReference type="Gene3D" id="3.30.420.10">
    <property type="entry name" value="Ribonuclease H-like superfamily/Ribonuclease H"/>
    <property type="match status" value="1"/>
</dbReference>
<keyword evidence="7" id="KW-0255">Endonuclease</keyword>
<protein>
    <submittedName>
        <fullName evidence="20">Retrovirus-related Pol polyprotein from transposon TNT 1-94</fullName>
    </submittedName>
</protein>
<dbReference type="GO" id="GO:0008233">
    <property type="term" value="F:peptidase activity"/>
    <property type="evidence" value="ECO:0007669"/>
    <property type="project" value="UniProtKB-KW"/>
</dbReference>
<keyword evidence="6" id="KW-0547">Nucleotide-binding</keyword>
<keyword evidence="15" id="KW-0233">DNA recombination</keyword>
<dbReference type="InterPro" id="IPR012337">
    <property type="entry name" value="RNaseH-like_sf"/>
</dbReference>
<accession>A0A4C1YKI8</accession>
<dbReference type="SUPFAM" id="SSF57756">
    <property type="entry name" value="Retrovirus zinc finger-like domains"/>
    <property type="match status" value="1"/>
</dbReference>
<keyword evidence="4" id="KW-0540">Nuclease</keyword>
<evidence type="ECO:0000256" key="9">
    <source>
        <dbReference type="ARBA" id="ARBA00022840"/>
    </source>
</evidence>
<dbReference type="InterPro" id="IPR001584">
    <property type="entry name" value="Integrase_cat-core"/>
</dbReference>
<gene>
    <name evidence="20" type="ORF">EVAR_61597_1</name>
</gene>
<dbReference type="Pfam" id="PF22936">
    <property type="entry name" value="Pol_BBD"/>
    <property type="match status" value="1"/>
</dbReference>
<evidence type="ECO:0000256" key="16">
    <source>
        <dbReference type="PROSITE-ProRule" id="PRU00047"/>
    </source>
</evidence>
<evidence type="ECO:0000256" key="3">
    <source>
        <dbReference type="ARBA" id="ARBA00022670"/>
    </source>
</evidence>
<keyword evidence="5" id="KW-0479">Metal-binding</keyword>
<evidence type="ECO:0000256" key="5">
    <source>
        <dbReference type="ARBA" id="ARBA00022723"/>
    </source>
</evidence>
<keyword evidence="12" id="KW-0695">RNA-directed DNA polymerase</keyword>
<dbReference type="PROSITE" id="PS50994">
    <property type="entry name" value="INTEGRASE"/>
    <property type="match status" value="1"/>
</dbReference>
<dbReference type="AlphaFoldDB" id="A0A4C1YKI8"/>
<evidence type="ECO:0000256" key="14">
    <source>
        <dbReference type="ARBA" id="ARBA00023113"/>
    </source>
</evidence>
<dbReference type="Pfam" id="PF14223">
    <property type="entry name" value="Retrotran_gag_2"/>
    <property type="match status" value="1"/>
</dbReference>
<keyword evidence="2" id="KW-1188">Viral release from host cell</keyword>
<evidence type="ECO:0000256" key="6">
    <source>
        <dbReference type="ARBA" id="ARBA00022741"/>
    </source>
</evidence>
<keyword evidence="3" id="KW-0645">Protease</keyword>
<keyword evidence="8" id="KW-0378">Hydrolase</keyword>
<dbReference type="GO" id="GO:0005524">
    <property type="term" value="F:ATP binding"/>
    <property type="evidence" value="ECO:0007669"/>
    <property type="project" value="UniProtKB-KW"/>
</dbReference>
<feature type="domain" description="CCHC-type" evidence="18">
    <location>
        <begin position="229"/>
        <end position="243"/>
    </location>
</feature>
<keyword evidence="10" id="KW-0460">Magnesium</keyword>
<dbReference type="GO" id="GO:0003887">
    <property type="term" value="F:DNA-directed DNA polymerase activity"/>
    <property type="evidence" value="ECO:0007669"/>
    <property type="project" value="UniProtKB-KW"/>
</dbReference>
<keyword evidence="13" id="KW-0808">Transferase</keyword>
<proteinExistence type="predicted"/>
<keyword evidence="13" id="KW-0548">Nucleotidyltransferase</keyword>
<dbReference type="SUPFAM" id="SSF53098">
    <property type="entry name" value="Ribonuclease H-like"/>
    <property type="match status" value="1"/>
</dbReference>
<dbReference type="GO" id="GO:0003964">
    <property type="term" value="F:RNA-directed DNA polymerase activity"/>
    <property type="evidence" value="ECO:0007669"/>
    <property type="project" value="UniProtKB-KW"/>
</dbReference>
<evidence type="ECO:0000313" key="20">
    <source>
        <dbReference type="EMBL" id="GBP75372.1"/>
    </source>
</evidence>
<evidence type="ECO:0000256" key="15">
    <source>
        <dbReference type="ARBA" id="ARBA00023172"/>
    </source>
</evidence>
<feature type="region of interest" description="Disordered" evidence="17">
    <location>
        <begin position="240"/>
        <end position="267"/>
    </location>
</feature>
<evidence type="ECO:0000259" key="19">
    <source>
        <dbReference type="PROSITE" id="PS50994"/>
    </source>
</evidence>
<evidence type="ECO:0000256" key="7">
    <source>
        <dbReference type="ARBA" id="ARBA00022759"/>
    </source>
</evidence>
<dbReference type="InterPro" id="IPR057670">
    <property type="entry name" value="SH3_retrovirus"/>
</dbReference>
<reference evidence="20 21" key="1">
    <citation type="journal article" date="2019" name="Commun. Biol.">
        <title>The bagworm genome reveals a unique fibroin gene that provides high tensile strength.</title>
        <authorList>
            <person name="Kono N."/>
            <person name="Nakamura H."/>
            <person name="Ohtoshi R."/>
            <person name="Tomita M."/>
            <person name="Numata K."/>
            <person name="Arakawa K."/>
        </authorList>
    </citation>
    <scope>NUCLEOTIDE SEQUENCE [LARGE SCALE GENOMIC DNA]</scope>
</reference>
<dbReference type="InterPro" id="IPR001878">
    <property type="entry name" value="Znf_CCHC"/>
</dbReference>
<dbReference type="OrthoDB" id="413361at2759"/>
<evidence type="ECO:0000256" key="17">
    <source>
        <dbReference type="SAM" id="MobiDB-lite"/>
    </source>
</evidence>
<dbReference type="PANTHER" id="PTHR42648:SF11">
    <property type="entry name" value="TRANSPOSON TY4-P GAG-POL POLYPROTEIN"/>
    <property type="match status" value="1"/>
</dbReference>
<keyword evidence="13" id="KW-0239">DNA-directed DNA polymerase</keyword>
<dbReference type="GO" id="GO:0008270">
    <property type="term" value="F:zinc ion binding"/>
    <property type="evidence" value="ECO:0007669"/>
    <property type="project" value="UniProtKB-KW"/>
</dbReference>
<dbReference type="Pfam" id="PF25597">
    <property type="entry name" value="SH3_retrovirus"/>
    <property type="match status" value="1"/>
</dbReference>
<dbReference type="GO" id="GO:0006310">
    <property type="term" value="P:DNA recombination"/>
    <property type="evidence" value="ECO:0007669"/>
    <property type="project" value="UniProtKB-KW"/>
</dbReference>
<dbReference type="GO" id="GO:0004519">
    <property type="term" value="F:endonuclease activity"/>
    <property type="evidence" value="ECO:0007669"/>
    <property type="project" value="UniProtKB-KW"/>
</dbReference>
<dbReference type="Proteomes" id="UP000299102">
    <property type="component" value="Unassembled WGS sequence"/>
</dbReference>
<evidence type="ECO:0000256" key="10">
    <source>
        <dbReference type="ARBA" id="ARBA00022842"/>
    </source>
</evidence>
<dbReference type="GO" id="GO:0015074">
    <property type="term" value="P:DNA integration"/>
    <property type="evidence" value="ECO:0007669"/>
    <property type="project" value="UniProtKB-KW"/>
</dbReference>
<evidence type="ECO:0000256" key="1">
    <source>
        <dbReference type="ARBA" id="ARBA00002180"/>
    </source>
</evidence>
<dbReference type="EMBL" id="BGZK01001246">
    <property type="protein sequence ID" value="GBP75372.1"/>
    <property type="molecule type" value="Genomic_DNA"/>
</dbReference>
<comment type="function">
    <text evidence="1">The aspartyl protease (PR) mediates the proteolytic cleavages of the Gag and Gag-Pol polyproteins after assembly of the VLP.</text>
</comment>
<keyword evidence="16" id="KW-0862">Zinc</keyword>
<evidence type="ECO:0000256" key="12">
    <source>
        <dbReference type="ARBA" id="ARBA00022918"/>
    </source>
</evidence>
<organism evidence="20 21">
    <name type="scientific">Eumeta variegata</name>
    <name type="common">Bagworm moth</name>
    <name type="synonym">Eumeta japonica</name>
    <dbReference type="NCBI Taxonomy" id="151549"/>
    <lineage>
        <taxon>Eukaryota</taxon>
        <taxon>Metazoa</taxon>
        <taxon>Ecdysozoa</taxon>
        <taxon>Arthropoda</taxon>
        <taxon>Hexapoda</taxon>
        <taxon>Insecta</taxon>
        <taxon>Pterygota</taxon>
        <taxon>Neoptera</taxon>
        <taxon>Endopterygota</taxon>
        <taxon>Lepidoptera</taxon>
        <taxon>Glossata</taxon>
        <taxon>Ditrysia</taxon>
        <taxon>Tineoidea</taxon>
        <taxon>Psychidae</taxon>
        <taxon>Oiketicinae</taxon>
        <taxon>Eumeta</taxon>
    </lineage>
</organism>
<dbReference type="PROSITE" id="PS50158">
    <property type="entry name" value="ZF_CCHC"/>
    <property type="match status" value="1"/>
</dbReference>
<dbReference type="InterPro" id="IPR054722">
    <property type="entry name" value="PolX-like_BBD"/>
</dbReference>